<evidence type="ECO:0000256" key="4">
    <source>
        <dbReference type="ARBA" id="ARBA00022840"/>
    </source>
</evidence>
<dbReference type="GO" id="GO:0005524">
    <property type="term" value="F:ATP binding"/>
    <property type="evidence" value="ECO:0007669"/>
    <property type="project" value="UniProtKB-KW"/>
</dbReference>
<dbReference type="GeneID" id="6995897"/>
<protein>
    <submittedName>
        <fullName evidence="6">tRNA delta(2)-isopentenylpyrophosphate transferase, putative</fullName>
        <ecNumber evidence="6">2.5.1.8</ecNumber>
    </submittedName>
</protein>
<dbReference type="GO" id="GO:0052381">
    <property type="term" value="F:tRNA dimethylallyltransferase activity"/>
    <property type="evidence" value="ECO:0007669"/>
    <property type="project" value="InterPro"/>
</dbReference>
<keyword evidence="7" id="KW-1185">Reference proteome</keyword>
<keyword evidence="2 5" id="KW-0808">Transferase</keyword>
<evidence type="ECO:0000256" key="5">
    <source>
        <dbReference type="RuleBase" id="RU003785"/>
    </source>
</evidence>
<dbReference type="eggNOG" id="KOG1384">
    <property type="taxonomic scope" value="Eukaryota"/>
</dbReference>
<sequence length="342" mass="39888">MYYPVVYIFGTTASGKTRLSIDIWEELNKKDIKSEIVNCDSMQLYKGFDIGTGKVSRDIKDRIPHHLLDILEDTDECTVSRYISIATKTIDEIHARDSIPIVVGGSHMYIKGLIWRSLMDPTGQSPKIITNLEHLSNDELFTRLQILDPNRAKQLHCNDRRRVSRSLEIFYETGQTFNENISQYEFKLRYYPSILICIENLQIEHYINLRVHNMVQDGIFNEVILLKERLIKNESSGILQSIAYKEFKPAIDILETLEDTHNEVVKQCIKKLQLKTLQYSRKQRKYIKKHLMNTSTPVHKLVYKGTIIDNISSNMDANYLNDDLMWYNDIVMPAIKLIIDII</sequence>
<dbReference type="EC" id="2.5.1.8" evidence="6"/>
<evidence type="ECO:0000256" key="3">
    <source>
        <dbReference type="ARBA" id="ARBA00022741"/>
    </source>
</evidence>
<dbReference type="NCBIfam" id="TIGR00174">
    <property type="entry name" value="miaA"/>
    <property type="match status" value="1"/>
</dbReference>
<dbReference type="InterPro" id="IPR039657">
    <property type="entry name" value="Dimethylallyltransferase"/>
</dbReference>
<reference evidence="6" key="1">
    <citation type="submission" date="2008-06" db="EMBL/GenBank/DDBJ databases">
        <authorList>
            <person name="Lorenzi H."/>
            <person name="Inman J."/>
            <person name="Miller J."/>
            <person name="Schobel S."/>
            <person name="Amedeo P."/>
            <person name="Caler E.V."/>
            <person name="da Silva J."/>
        </authorList>
    </citation>
    <scope>NUCLEOTIDE SEQUENCE [LARGE SCALE GENOMIC DNA]</scope>
    <source>
        <strain evidence="6">RN66</strain>
    </source>
</reference>
<dbReference type="OMA" id="WGLHLKS"/>
<dbReference type="PANTHER" id="PTHR11088:SF89">
    <property type="entry name" value="TRNA DIMETHYLALLYLTRANSFERASE"/>
    <property type="match status" value="1"/>
</dbReference>
<evidence type="ECO:0000256" key="1">
    <source>
        <dbReference type="ARBA" id="ARBA00005842"/>
    </source>
</evidence>
<evidence type="ECO:0000313" key="6">
    <source>
        <dbReference type="EMBL" id="EEA06240.1"/>
    </source>
</evidence>
<keyword evidence="4 5" id="KW-0067">ATP-binding</keyword>
<dbReference type="InterPro" id="IPR027417">
    <property type="entry name" value="P-loop_NTPase"/>
</dbReference>
<accession>B6ADE9</accession>
<dbReference type="OrthoDB" id="775260at2759"/>
<organism evidence="6 7">
    <name type="scientific">Cryptosporidium muris (strain RN66)</name>
    <dbReference type="NCBI Taxonomy" id="441375"/>
    <lineage>
        <taxon>Eukaryota</taxon>
        <taxon>Sar</taxon>
        <taxon>Alveolata</taxon>
        <taxon>Apicomplexa</taxon>
        <taxon>Conoidasida</taxon>
        <taxon>Coccidia</taxon>
        <taxon>Eucoccidiorida</taxon>
        <taxon>Eimeriorina</taxon>
        <taxon>Cryptosporidiidae</taxon>
        <taxon>Cryptosporidium</taxon>
    </lineage>
</organism>
<evidence type="ECO:0000313" key="7">
    <source>
        <dbReference type="Proteomes" id="UP000001460"/>
    </source>
</evidence>
<dbReference type="SUPFAM" id="SSF52540">
    <property type="entry name" value="P-loop containing nucleoside triphosphate hydrolases"/>
    <property type="match status" value="1"/>
</dbReference>
<dbReference type="InterPro" id="IPR018022">
    <property type="entry name" value="IPT"/>
</dbReference>
<dbReference type="STRING" id="441375.B6ADE9"/>
<dbReference type="AlphaFoldDB" id="B6ADE9"/>
<dbReference type="HAMAP" id="MF_00185">
    <property type="entry name" value="IPP_trans"/>
    <property type="match status" value="1"/>
</dbReference>
<dbReference type="RefSeq" id="XP_002140589.1">
    <property type="nucleotide sequence ID" value="XM_002140553.1"/>
</dbReference>
<dbReference type="GO" id="GO:0005739">
    <property type="term" value="C:mitochondrion"/>
    <property type="evidence" value="ECO:0007669"/>
    <property type="project" value="TreeGrafter"/>
</dbReference>
<proteinExistence type="inferred from homology"/>
<keyword evidence="3 5" id="KW-0547">Nucleotide-binding</keyword>
<dbReference type="PANTHER" id="PTHR11088">
    <property type="entry name" value="TRNA DIMETHYLALLYLTRANSFERASE"/>
    <property type="match status" value="1"/>
</dbReference>
<name>B6ADE9_CRYMR</name>
<dbReference type="GO" id="GO:0006400">
    <property type="term" value="P:tRNA modification"/>
    <property type="evidence" value="ECO:0007669"/>
    <property type="project" value="TreeGrafter"/>
</dbReference>
<evidence type="ECO:0000256" key="2">
    <source>
        <dbReference type="ARBA" id="ARBA00022679"/>
    </source>
</evidence>
<dbReference type="Pfam" id="PF01715">
    <property type="entry name" value="IPPT"/>
    <property type="match status" value="1"/>
</dbReference>
<dbReference type="Gene3D" id="3.40.50.300">
    <property type="entry name" value="P-loop containing nucleotide triphosphate hydrolases"/>
    <property type="match status" value="1"/>
</dbReference>
<dbReference type="VEuPathDB" id="CryptoDB:CMU_007290"/>
<dbReference type="Gene3D" id="1.10.20.140">
    <property type="match status" value="1"/>
</dbReference>
<dbReference type="Proteomes" id="UP000001460">
    <property type="component" value="Unassembled WGS sequence"/>
</dbReference>
<comment type="similarity">
    <text evidence="1 5">Belongs to the IPP transferase family.</text>
</comment>
<gene>
    <name evidence="6" type="ORF">CMU_007290</name>
</gene>
<dbReference type="EMBL" id="DS989729">
    <property type="protein sequence ID" value="EEA06240.1"/>
    <property type="molecule type" value="Genomic_DNA"/>
</dbReference>